<dbReference type="SUPFAM" id="SSF109604">
    <property type="entry name" value="HD-domain/PDEase-like"/>
    <property type="match status" value="1"/>
</dbReference>
<dbReference type="InterPro" id="IPR001789">
    <property type="entry name" value="Sig_transdc_resp-reg_receiver"/>
</dbReference>
<dbReference type="GO" id="GO:0000160">
    <property type="term" value="P:phosphorelay signal transduction system"/>
    <property type="evidence" value="ECO:0007669"/>
    <property type="project" value="InterPro"/>
</dbReference>
<feature type="modified residue" description="4-aspartylphosphate" evidence="1">
    <location>
        <position position="61"/>
    </location>
</feature>
<feature type="domain" description="HD-GYP" evidence="3">
    <location>
        <begin position="148"/>
        <end position="346"/>
    </location>
</feature>
<dbReference type="SMART" id="SM00448">
    <property type="entry name" value="REC"/>
    <property type="match status" value="1"/>
</dbReference>
<feature type="domain" description="Response regulatory" evidence="2">
    <location>
        <begin position="11"/>
        <end position="128"/>
    </location>
</feature>
<dbReference type="InterPro" id="IPR011006">
    <property type="entry name" value="CheY-like_superfamily"/>
</dbReference>
<dbReference type="InterPro" id="IPR052020">
    <property type="entry name" value="Cyclic_di-GMP/3'3'-cGAMP_PDE"/>
</dbReference>
<comment type="caution">
    <text evidence="4">The sequence shown here is derived from an EMBL/GenBank/DDBJ whole genome shotgun (WGS) entry which is preliminary data.</text>
</comment>
<dbReference type="CDD" id="cd19920">
    <property type="entry name" value="REC_PA4781-like"/>
    <property type="match status" value="1"/>
</dbReference>
<dbReference type="PROSITE" id="PS51832">
    <property type="entry name" value="HD_GYP"/>
    <property type="match status" value="1"/>
</dbReference>
<evidence type="ECO:0000256" key="1">
    <source>
        <dbReference type="PROSITE-ProRule" id="PRU00169"/>
    </source>
</evidence>
<gene>
    <name evidence="4" type="ORF">FEF65_12500</name>
</gene>
<dbReference type="SMART" id="SM00471">
    <property type="entry name" value="HDc"/>
    <property type="match status" value="1"/>
</dbReference>
<keyword evidence="1" id="KW-0597">Phosphoprotein</keyword>
<dbReference type="CDD" id="cd00077">
    <property type="entry name" value="HDc"/>
    <property type="match status" value="1"/>
</dbReference>
<reference evidence="4 5" key="1">
    <citation type="journal article" date="2019" name="Appl. Environ. Microbiol.">
        <title>Environmental Evidence and Genomic Insight of Iron-oxidizing Bacteria Preference Towards More Corrosion Resistant Stainless Steel at Higher Salinities.</title>
        <authorList>
            <person name="Garrison C.E."/>
            <person name="Price K.A."/>
            <person name="Field E.K."/>
        </authorList>
    </citation>
    <scope>NUCLEOTIDE SEQUENCE [LARGE SCALE GENOMIC DNA]</scope>
    <source>
        <strain evidence="4 5">P3</strain>
    </source>
</reference>
<dbReference type="Gene3D" id="3.40.50.2300">
    <property type="match status" value="1"/>
</dbReference>
<accession>A0A5R9GF29</accession>
<dbReference type="EMBL" id="VBRY01000014">
    <property type="protein sequence ID" value="TLS65641.1"/>
    <property type="molecule type" value="Genomic_DNA"/>
</dbReference>
<protein>
    <submittedName>
        <fullName evidence="4">Response regulator</fullName>
    </submittedName>
</protein>
<dbReference type="Pfam" id="PF13487">
    <property type="entry name" value="HD_5"/>
    <property type="match status" value="1"/>
</dbReference>
<proteinExistence type="predicted"/>
<dbReference type="GO" id="GO:0008081">
    <property type="term" value="F:phosphoric diester hydrolase activity"/>
    <property type="evidence" value="ECO:0007669"/>
    <property type="project" value="UniProtKB-ARBA"/>
</dbReference>
<dbReference type="SUPFAM" id="SSF52172">
    <property type="entry name" value="CheY-like"/>
    <property type="match status" value="1"/>
</dbReference>
<evidence type="ECO:0000259" key="3">
    <source>
        <dbReference type="PROSITE" id="PS51832"/>
    </source>
</evidence>
<dbReference type="InterPro" id="IPR003607">
    <property type="entry name" value="HD/PDEase_dom"/>
</dbReference>
<evidence type="ECO:0000313" key="4">
    <source>
        <dbReference type="EMBL" id="TLS65641.1"/>
    </source>
</evidence>
<keyword evidence="5" id="KW-1185">Reference proteome</keyword>
<evidence type="ECO:0000313" key="5">
    <source>
        <dbReference type="Proteomes" id="UP000306585"/>
    </source>
</evidence>
<organism evidence="4 5">
    <name type="scientific">Mariprofundus erugo</name>
    <dbReference type="NCBI Taxonomy" id="2528639"/>
    <lineage>
        <taxon>Bacteria</taxon>
        <taxon>Pseudomonadati</taxon>
        <taxon>Pseudomonadota</taxon>
        <taxon>Candidatius Mariprofundia</taxon>
        <taxon>Mariprofundales</taxon>
        <taxon>Mariprofundaceae</taxon>
        <taxon>Mariprofundus</taxon>
    </lineage>
</organism>
<dbReference type="InterPro" id="IPR037522">
    <property type="entry name" value="HD_GYP_dom"/>
</dbReference>
<dbReference type="AlphaFoldDB" id="A0A5R9GF29"/>
<evidence type="ECO:0000259" key="2">
    <source>
        <dbReference type="PROSITE" id="PS50110"/>
    </source>
</evidence>
<dbReference type="PANTHER" id="PTHR45228:SF5">
    <property type="entry name" value="CYCLIC DI-GMP PHOSPHODIESTERASE VC_1348-RELATED"/>
    <property type="match status" value="1"/>
</dbReference>
<dbReference type="PROSITE" id="PS50110">
    <property type="entry name" value="RESPONSE_REGULATORY"/>
    <property type="match status" value="1"/>
</dbReference>
<dbReference type="Proteomes" id="UP000306585">
    <property type="component" value="Unassembled WGS sequence"/>
</dbReference>
<name>A0A5R9GF29_9PROT</name>
<dbReference type="Gene3D" id="1.10.3210.10">
    <property type="entry name" value="Hypothetical protein af1432"/>
    <property type="match status" value="1"/>
</dbReference>
<sequence>MAMTEHADQQTILIVDDIDTNITVLAGVLQPHYQVLAARNGALALKLARKKDPKPDLILLDIMMPEMDGYEVCRQLKADPVTSDIPLIFVTSKDSVEEERVGLELGAVDYITKPISPAIVLARVHTHLALYDQRRELERKVRIRTEELNATRLKIIQRLGLAAEYKDNETGLHVIRVGHFSRLIAQAYGGNEDWVDLIFNAAPMHDIGKIGIPDKILRKEDKLDEGEWETMRSHTEIGARIIGDDDSSPLLQMSRDIALTHHEKWDGSGYPYGLKQEMIPLSGRIVAIADVFDALTSVRPYKKAWSVGDAIDLINRSSGSQFDPKLVDCFNKVIDEMVEFKDRHKD</sequence>
<dbReference type="Pfam" id="PF00072">
    <property type="entry name" value="Response_reg"/>
    <property type="match status" value="1"/>
</dbReference>
<dbReference type="PANTHER" id="PTHR45228">
    <property type="entry name" value="CYCLIC DI-GMP PHOSPHODIESTERASE TM_0186-RELATED"/>
    <property type="match status" value="1"/>
</dbReference>